<dbReference type="PANTHER" id="PTHR22050:SF0">
    <property type="entry name" value="TRANSMEMBRANE PROTEIN 131 HOMOLOG"/>
    <property type="match status" value="1"/>
</dbReference>
<feature type="compositionally biased region" description="Basic and acidic residues" evidence="7">
    <location>
        <begin position="1137"/>
        <end position="1148"/>
    </location>
</feature>
<name>A0A6I9QX22_ELAGV</name>
<evidence type="ECO:0000256" key="3">
    <source>
        <dbReference type="ARBA" id="ARBA00022692"/>
    </source>
</evidence>
<evidence type="ECO:0000256" key="7">
    <source>
        <dbReference type="SAM" id="MobiDB-lite"/>
    </source>
</evidence>
<evidence type="ECO:0000313" key="11">
    <source>
        <dbReference type="Proteomes" id="UP000504607"/>
    </source>
</evidence>
<dbReference type="Pfam" id="PF24501">
    <property type="entry name" value="Ig_TMEM131L_5"/>
    <property type="match status" value="1"/>
</dbReference>
<evidence type="ECO:0000313" key="12">
    <source>
        <dbReference type="RefSeq" id="XP_010916655.1"/>
    </source>
</evidence>
<dbReference type="Proteomes" id="UP000504607">
    <property type="component" value="Chromosome 3"/>
</dbReference>
<evidence type="ECO:0000256" key="5">
    <source>
        <dbReference type="ARBA" id="ARBA00022989"/>
    </source>
</evidence>
<sequence length="1313" mass="143212">MMQGSTAGGLAQLRCSSRRCSWRWPTRLQPILVWSCALLCLPLFMPCAGKACLASCLDGGLAPVMRDGCSSYGGVGSLVHGWGSSPGCPRIGDVCAGSGSFCFLSTLTGFLAEGDGCQKLSLEATQSSAQPGNVLAYKMSNGGVVSCTSVDASSGIHDQLRSEGRNIDGDGIASCKAPLVPDVWIRASSGLTVELDDHAEDIDLGLNNGYSSPHVEINPPMLDWGTSNLYSPSLAFLTVTNMYNDSVLQVFEPFSTDLQFYAYGFENRSLAPGESALISFIFLPRWLGLSSAQLVVQTSFGGFIIHAKGISVESPYKIEPLVGLDISLDERLNRNLSLYNPFDDVLYVEEVTTWISSSGNSNRSALVICSVDGFQQSSNEFDSSLNDKESFAVEPDELGLSWVDVRPHKQWEVLPHNTETIIGMKLWPHLEGKFFGVICMKLRDSKQDKTDMVIIPLELEVHGRATFVELTGAVSVFFEPLVPCDGKGSIFSLSLRNEASYLLRVVKISEDTESKKLFHLKYMEGLILFPGAMTRIGLISYTPPTDSQDIASEIPGISLNCKLLIVTNDSASPLIRIPCQDIVHACFKHPPGSGIVVSDGSYIGLISQREREKLTNARAGSLGSIIDASLPTKMKFLEAVKADELVLRNWRSQGTTGGISVLEDRELLFPVVQIGSHFSKWISVHNPSQKPVVMQLVLHSGEIIDQCKSSDDLSELTLSSRLTEMGSMKTRFGFSISESAITEAFVHPYGSAQFGPVVFHPSNRCMWMSSALIRNNLSGVEWLSLRAFGGSHSLVLLEGSEPVWNLEFNLDLPVNHNISSADVSFHKETASPSCRHQFSKEIHAKNIGELPLEVIKLKVSGTDCGLDGFMIHTCKGFALAPGESMRLLISYQPDFSAAVVRRDLELAMAAGIFVLPMKASLPVCMLDLCGKSFFLPVHWEASVLIFAAVSIFLLVLIRIVPQPFLLGIGDYNDKIENTMNTKSNVEKPCRLHRSTKASSSIRKDEKPEAVCGNRYPICQVGLHDSPKGMHVKQDSVRQKKTPFSSPTSTRKPVEFLESDMSETSQNGNLTIRIVKEKGRRRKRKTTGAGLAAKFEVSSSQSGNSTPSSPLTPNTNTPKQVWSLSLDTTNNPFSGVSEEQKHQKKHDVDVPMEVRVPEAEKHGDNTGLLSAQEQPPSTGKSTGRSTLWPSATFPSPSWRAPGVAVPSFLAATSPIAPHARAPGSKLGKDKAVQRKQNDVLEEEFTYDIWGNHFSDQLLGRPKEFITKVLDASEGDSQSFFAKDPQSLMMMSSAQSASPGHKSPSCDVTCFHQMN</sequence>
<dbReference type="OrthoDB" id="168404at2759"/>
<dbReference type="KEGG" id="egu:105041390"/>
<feature type="domain" description="Transmembrane protein 131-like N-terminal" evidence="8">
    <location>
        <begin position="215"/>
        <end position="298"/>
    </location>
</feature>
<feature type="compositionally biased region" description="Polar residues" evidence="7">
    <location>
        <begin position="1041"/>
        <end position="1050"/>
    </location>
</feature>
<comment type="similarity">
    <text evidence="2">Belongs to the TMEM131 family.</text>
</comment>
<keyword evidence="3" id="KW-0812">Transmembrane</keyword>
<organism evidence="11 12">
    <name type="scientific">Elaeis guineensis var. tenera</name>
    <name type="common">Oil palm</name>
    <dbReference type="NCBI Taxonomy" id="51953"/>
    <lineage>
        <taxon>Eukaryota</taxon>
        <taxon>Viridiplantae</taxon>
        <taxon>Streptophyta</taxon>
        <taxon>Embryophyta</taxon>
        <taxon>Tracheophyta</taxon>
        <taxon>Spermatophyta</taxon>
        <taxon>Magnoliopsida</taxon>
        <taxon>Liliopsida</taxon>
        <taxon>Arecaceae</taxon>
        <taxon>Arecoideae</taxon>
        <taxon>Cocoseae</taxon>
        <taxon>Elaeidinae</taxon>
        <taxon>Elaeis</taxon>
    </lineage>
</organism>
<dbReference type="Pfam" id="PF24474">
    <property type="entry name" value="DUF7579"/>
    <property type="match status" value="1"/>
</dbReference>
<dbReference type="GO" id="GO:0016020">
    <property type="term" value="C:membrane"/>
    <property type="evidence" value="ECO:0007669"/>
    <property type="project" value="UniProtKB-SubCell"/>
</dbReference>
<evidence type="ECO:0000256" key="4">
    <source>
        <dbReference type="ARBA" id="ARBA00022729"/>
    </source>
</evidence>
<dbReference type="GeneID" id="105041390"/>
<keyword evidence="11" id="KW-1185">Reference proteome</keyword>
<dbReference type="InterPro" id="IPR039877">
    <property type="entry name" value="TMEM131-like"/>
</dbReference>
<dbReference type="InterPro" id="IPR055437">
    <property type="entry name" value="TMEM131L_Ig_5"/>
</dbReference>
<proteinExistence type="inferred from homology"/>
<keyword evidence="4" id="KW-0732">Signal</keyword>
<dbReference type="RefSeq" id="XP_010916655.1">
    <property type="nucleotide sequence ID" value="XM_010918353.3"/>
</dbReference>
<evidence type="ECO:0000256" key="1">
    <source>
        <dbReference type="ARBA" id="ARBA00004479"/>
    </source>
</evidence>
<feature type="domain" description="DUF7579" evidence="9">
    <location>
        <begin position="473"/>
        <end position="589"/>
    </location>
</feature>
<keyword evidence="6" id="KW-0472">Membrane</keyword>
<gene>
    <name evidence="12" type="primary">LOC105041390</name>
</gene>
<feature type="compositionally biased region" description="Polar residues" evidence="7">
    <location>
        <begin position="1118"/>
        <end position="1133"/>
    </location>
</feature>
<dbReference type="InterPro" id="IPR022113">
    <property type="entry name" value="TMEM131L_N"/>
</dbReference>
<accession>A0A6I9QX22</accession>
<dbReference type="Pfam" id="PF12371">
    <property type="entry name" value="TMEM131_like_N"/>
    <property type="match status" value="1"/>
</dbReference>
<comment type="subcellular location">
    <subcellularLocation>
        <location evidence="1">Membrane</location>
        <topology evidence="1">Single-pass type I membrane protein</topology>
    </subcellularLocation>
</comment>
<feature type="compositionally biased region" description="Basic and acidic residues" evidence="7">
    <location>
        <begin position="1154"/>
        <end position="1163"/>
    </location>
</feature>
<protein>
    <submittedName>
        <fullName evidence="12">Uncharacterized protein LOC105041390</fullName>
    </submittedName>
</protein>
<dbReference type="PANTHER" id="PTHR22050">
    <property type="entry name" value="RW1 PROTEIN HOMOLOG"/>
    <property type="match status" value="1"/>
</dbReference>
<keyword evidence="5" id="KW-1133">Transmembrane helix</keyword>
<dbReference type="InParanoid" id="A0A6I9QX22"/>
<dbReference type="InterPro" id="IPR056001">
    <property type="entry name" value="DUF7579"/>
</dbReference>
<evidence type="ECO:0000259" key="9">
    <source>
        <dbReference type="Pfam" id="PF24474"/>
    </source>
</evidence>
<evidence type="ECO:0000256" key="2">
    <source>
        <dbReference type="ARBA" id="ARBA00006682"/>
    </source>
</evidence>
<dbReference type="FunCoup" id="A0A6I9QX22">
    <property type="interactions" value="8"/>
</dbReference>
<feature type="compositionally biased region" description="Polar residues" evidence="7">
    <location>
        <begin position="1166"/>
        <end position="1194"/>
    </location>
</feature>
<feature type="compositionally biased region" description="Basic and acidic residues" evidence="7">
    <location>
        <begin position="1028"/>
        <end position="1037"/>
    </location>
</feature>
<evidence type="ECO:0000256" key="6">
    <source>
        <dbReference type="ARBA" id="ARBA00023136"/>
    </source>
</evidence>
<reference evidence="12" key="1">
    <citation type="submission" date="2025-08" db="UniProtKB">
        <authorList>
            <consortium name="RefSeq"/>
        </authorList>
    </citation>
    <scope>IDENTIFICATION</scope>
</reference>
<feature type="domain" description="TMEM131L fifth Ig-like" evidence="10">
    <location>
        <begin position="846"/>
        <end position="910"/>
    </location>
</feature>
<feature type="compositionally biased region" description="Low complexity" evidence="7">
    <location>
        <begin position="1097"/>
        <end position="1117"/>
    </location>
</feature>
<feature type="region of interest" description="Disordered" evidence="7">
    <location>
        <begin position="1028"/>
        <end position="1195"/>
    </location>
</feature>
<evidence type="ECO:0000259" key="10">
    <source>
        <dbReference type="Pfam" id="PF24501"/>
    </source>
</evidence>
<evidence type="ECO:0000259" key="8">
    <source>
        <dbReference type="Pfam" id="PF12371"/>
    </source>
</evidence>